<accession>A0A4E0QS10</accession>
<dbReference type="InterPro" id="IPR001769">
    <property type="entry name" value="Gingipain"/>
</dbReference>
<evidence type="ECO:0000259" key="3">
    <source>
        <dbReference type="Pfam" id="PF08126"/>
    </source>
</evidence>
<feature type="domain" description="Gingipain propeptide" evidence="3">
    <location>
        <begin position="30"/>
        <end position="174"/>
    </location>
</feature>
<evidence type="ECO:0000313" key="5">
    <source>
        <dbReference type="Proteomes" id="UP000030428"/>
    </source>
</evidence>
<sequence length="929" mass="103979">MWNNTHQIIKLKYIFLCILVYLPIFPSYADAEIRLLEQTPQSVLLELTLPEPVISEKQLSGYTYQTITIPGMEQGKIPTKGTFLAVPRNSQIEIEIIESESKILSNILLAPVEGPSQVDRFQPANPVEIAMTGAIREQQVAQIQFFGVQLNTVQKTVKLYKRLRVKVNFINNSTRSKMPTVVEDSPAFDRMLQQLLLNDTSANRVLRSTVTTREDCPSPLPASLKLTIDKTGVYALSYDDFLALGLDVSVLDSSMIQMTHQGKPVPIFIAGEEDGVFGPGDMMFFYAQAAKTPYTRSNIYWLSLKLDGGAARLNFRMATPNANDPPLTTFKQTVHFEENKKYSAKWPKGVEKEHLFWFEVKGGESSQNTFSLPPPIQSSSDATIRVMMHGKKADPLHNPDHQTKVSINDVEIFDEQWDGQVEFLQEITTPQSNLHKGENTFTLVSVKNPDISGDIVYLNWFEIEYTATTTAVEDQLTFEAVGEGATLFTIKGFTQPNVLVLDVTNPLDIVPLLDVRVSADGEGGHQVQYSDNLDGNKTFYAFSIGAENLLQPTAIDIDVPMIRLQSACNQADYFIIHHDSFNVDAFKSLVSARGLQVMTVAISEIYDEFNHGLPSPQAIKDFLTYAYENYTQPRPAYVALVGDANQDYLNDLGFGINYVPTHLFYTSESGATGTDNWFVSISGDDHLPDMFLGRIPVRTQAELDAVVNKLTVYPQTALDGWERNVLVVTDDNDRSNENFDEIATKLIEKSYFVDYNTKLFDLNRYDGTDKLQVLAAKPDLIQELNMGNLLTTYIGHGATSNWTGEPLFHSADVTSLNNTDKFTFLVTLNCLNGRFAYYEMDWMGNNDSLAEAFLKADNKGAIAVFAPTGLGYTFEHNRLAEELFKRLFQDKETELGPLTTAAKISARISKDSVEMFTLFGDPSLSLRLE</sequence>
<dbReference type="GO" id="GO:0006508">
    <property type="term" value="P:proteolysis"/>
    <property type="evidence" value="ECO:0007669"/>
    <property type="project" value="InterPro"/>
</dbReference>
<proteinExistence type="predicted"/>
<evidence type="ECO:0000259" key="2">
    <source>
        <dbReference type="Pfam" id="PF01364"/>
    </source>
</evidence>
<gene>
    <name evidence="4" type="ORF">PN36_03535</name>
</gene>
<dbReference type="SUPFAM" id="SSF52129">
    <property type="entry name" value="Caspase-like"/>
    <property type="match status" value="1"/>
</dbReference>
<dbReference type="InterPro" id="IPR012600">
    <property type="entry name" value="Propeptide_C25"/>
</dbReference>
<organism evidence="4 5">
    <name type="scientific">Candidatus Thiomargarita nelsonii</name>
    <dbReference type="NCBI Taxonomy" id="1003181"/>
    <lineage>
        <taxon>Bacteria</taxon>
        <taxon>Pseudomonadati</taxon>
        <taxon>Pseudomonadota</taxon>
        <taxon>Gammaproteobacteria</taxon>
        <taxon>Thiotrichales</taxon>
        <taxon>Thiotrichaceae</taxon>
        <taxon>Thiomargarita</taxon>
    </lineage>
</organism>
<evidence type="ECO:0000256" key="1">
    <source>
        <dbReference type="ARBA" id="ARBA00022729"/>
    </source>
</evidence>
<dbReference type="Pfam" id="PF01364">
    <property type="entry name" value="Peptidase_C25"/>
    <property type="match status" value="1"/>
</dbReference>
<dbReference type="InterPro" id="IPR029030">
    <property type="entry name" value="Caspase-like_dom_sf"/>
</dbReference>
<dbReference type="EMBL" id="JSZA02000010">
    <property type="protein sequence ID" value="TGO03579.1"/>
    <property type="molecule type" value="Genomic_DNA"/>
</dbReference>
<comment type="caution">
    <text evidence="4">The sequence shown here is derived from an EMBL/GenBank/DDBJ whole genome shotgun (WGS) entry which is preliminary data.</text>
</comment>
<dbReference type="Pfam" id="PF08126">
    <property type="entry name" value="Propeptide_C25"/>
    <property type="match status" value="1"/>
</dbReference>
<dbReference type="Gene3D" id="2.60.40.3800">
    <property type="match status" value="1"/>
</dbReference>
<feature type="domain" description="Gingipain" evidence="2">
    <location>
        <begin position="573"/>
        <end position="926"/>
    </location>
</feature>
<evidence type="ECO:0000313" key="4">
    <source>
        <dbReference type="EMBL" id="TGO03579.1"/>
    </source>
</evidence>
<dbReference type="GO" id="GO:0004197">
    <property type="term" value="F:cysteine-type endopeptidase activity"/>
    <property type="evidence" value="ECO:0007669"/>
    <property type="project" value="InterPro"/>
</dbReference>
<keyword evidence="5" id="KW-1185">Reference proteome</keyword>
<dbReference type="InterPro" id="IPR029031">
    <property type="entry name" value="Gingipain_N_sf"/>
</dbReference>
<keyword evidence="1" id="KW-0732">Signal</keyword>
<name>A0A4E0QS10_9GAMM</name>
<protein>
    <submittedName>
        <fullName evidence="4">Uncharacterized protein</fullName>
    </submittedName>
</protein>
<reference evidence="4 5" key="1">
    <citation type="journal article" date="2016" name="Front. Microbiol.">
        <title>Single-Cell (Meta-)Genomics of a Dimorphic Candidatus Thiomargarita nelsonii Reveals Genomic Plasticity.</title>
        <authorList>
            <person name="Flood B.E."/>
            <person name="Fliss P."/>
            <person name="Jones D.S."/>
            <person name="Dick G.J."/>
            <person name="Jain S."/>
            <person name="Kaster A.K."/>
            <person name="Winkel M."/>
            <person name="Mussmann M."/>
            <person name="Bailey J."/>
        </authorList>
    </citation>
    <scope>NUCLEOTIDE SEQUENCE [LARGE SCALE GENOMIC DNA]</scope>
    <source>
        <strain evidence="4">Hydrate Ridge</strain>
    </source>
</reference>
<dbReference type="InterPro" id="IPR038490">
    <property type="entry name" value="Gingipain_propep_sf"/>
</dbReference>
<dbReference type="AlphaFoldDB" id="A0A4E0QS10"/>
<dbReference type="Gene3D" id="3.40.50.1460">
    <property type="match status" value="1"/>
</dbReference>
<dbReference type="Gene3D" id="3.40.50.10390">
    <property type="entry name" value="Gingipain r, domain 1"/>
    <property type="match status" value="1"/>
</dbReference>
<dbReference type="CDD" id="cd02258">
    <property type="entry name" value="Peptidase_C25_N"/>
    <property type="match status" value="1"/>
</dbReference>
<dbReference type="Proteomes" id="UP000030428">
    <property type="component" value="Unassembled WGS sequence"/>
</dbReference>